<dbReference type="PANTHER" id="PTHR32305:SF15">
    <property type="entry name" value="PROTEIN RHSA-RELATED"/>
    <property type="match status" value="1"/>
</dbReference>
<dbReference type="Pfam" id="PF05593">
    <property type="entry name" value="RHS_repeat"/>
    <property type="match status" value="2"/>
</dbReference>
<dbReference type="InterPro" id="IPR006530">
    <property type="entry name" value="YD"/>
</dbReference>
<dbReference type="Pfam" id="PF25023">
    <property type="entry name" value="TEN_YD-shell"/>
    <property type="match status" value="2"/>
</dbReference>
<dbReference type="InterPro" id="IPR056823">
    <property type="entry name" value="TEN-like_YD-shell"/>
</dbReference>
<reference evidence="4 5" key="1">
    <citation type="submission" date="2018-10" db="EMBL/GenBank/DDBJ databases">
        <title>Comparison of Escherichia coli isolates recovered from retail chicken and from chicken fecal samples by antimicrobial susceptibility test and whole genome sequencing.</title>
        <authorList>
            <person name="Tang B."/>
            <person name="Ma Y."/>
            <person name="He X."/>
            <person name="Cao L."/>
            <person name="Xia X."/>
            <person name="Yang H."/>
        </authorList>
    </citation>
    <scope>NUCLEOTIDE SEQUENCE [LARGE SCALE GENOMIC DNA]</scope>
    <source>
        <strain evidence="4 5">CMJH98b</strain>
    </source>
</reference>
<accession>A0A3L9J6F6</accession>
<sequence length="975" mass="110969">MTVTGAEGYYNATLDYGDGCTTVTDGKGTHRYYYDPDGNILREEAPDGSTTTYEWDEFHHLLARHSPAGRVEKFEYNAAHGQLSRYTAADGAEWQYRYDERGLLSNITDPAGQTWTQQCDERGLPVSLVSPQGEETRLAYTAQGLLSGIFRQDERRLGIEYDHHNRPETLTDVMGREHHTEYSGHDLPVKMRGPGGQSVRLQWQQHHKLSGIERAGTGAEGFRYDRHGNLLAWTDGNGVVWTMEYGPFDLPVARTDGEGHRWQYRYDKDTLQLTEVINPQGESYRYILDNCGRVTEERDWGGVVWRYRYDADGLCTARVNGLEETILYSRDAAGRLAEIITPEGKTQYAYDKSGRLTGIFSPDGISQRTGYDERGRVNVTTQGRRTIEYHYPDEHTVIRCILPPEDERDRHPDESLLKTTYRYNAAGELTEVILPGDETLTFSRDEAGREVLRHSNRGFACEQGWNAAGQPVSQRAGFFPEEATWSGLVPSLVREYRYDSAGNVSAVTSREDYGRETRREYRLDRNGQVTAVTASGTGLGYGEGDESYGYDSCGYLKAQSAGRHRISEETERYAGGHRLKQAGNTQYDYDAAGRMVSRTKHRDGYRPETERFRWDSRDQLTGYCSAQGEQWEYRHDASGRRTEKRCDRKKIRFTYLWDGDSIAEIREYRDDKLYSVRHLVFNGFELISQQFSRVRQPHPSVAPQWVTRTNHAVSDLTGRPLMLFNSEGKTVWRPGQTSLWGLALSLPADTGYPDPRGELDPEADPGLLYAGQWQDAESGLCYNRFRYYEPETGMYLVSDPLGLLGGEQTYRYVPNPCGWVDPLGLAASSKISSLMDYIGDGRRVSGHTGFLDGVRLSRSQINNIAKEMEKLGIKVIRKADKYLPPNARAAFDYGLRNIYLRKNATLYEVYHEVIHAKQFAKIGREAYEALGRLSREEHVLNEILKSKNLFNEAEIAHAIKYVEGLREKFMMGLTN</sequence>
<comment type="caution">
    <text evidence="4">The sequence shown here is derived from an EMBL/GenBank/DDBJ whole genome shotgun (WGS) entry which is preliminary data.</text>
</comment>
<dbReference type="InterPro" id="IPR050708">
    <property type="entry name" value="T6SS_VgrG/RHS"/>
</dbReference>
<dbReference type="InterPro" id="IPR031325">
    <property type="entry name" value="RHS_repeat"/>
</dbReference>
<dbReference type="InterPro" id="IPR028912">
    <property type="entry name" value="Tox-MPTase4_dom"/>
</dbReference>
<dbReference type="InterPro" id="IPR022385">
    <property type="entry name" value="Rhs_assc_core"/>
</dbReference>
<evidence type="ECO:0000313" key="4">
    <source>
        <dbReference type="EMBL" id="RLY54468.1"/>
    </source>
</evidence>
<gene>
    <name evidence="4" type="ORF">EAI46_23415</name>
</gene>
<feature type="domain" description="Teneurin-like YD-shell" evidence="3">
    <location>
        <begin position="154"/>
        <end position="355"/>
    </location>
</feature>
<dbReference type="AlphaFoldDB" id="A0A3L9J6F6"/>
<dbReference type="EMBL" id="RDDM01000288">
    <property type="protein sequence ID" value="RLY54468.1"/>
    <property type="molecule type" value="Genomic_DNA"/>
</dbReference>
<evidence type="ECO:0000256" key="1">
    <source>
        <dbReference type="ARBA" id="ARBA00022737"/>
    </source>
</evidence>
<protein>
    <submittedName>
        <fullName evidence="4">Uncharacterized protein</fullName>
    </submittedName>
</protein>
<evidence type="ECO:0000313" key="5">
    <source>
        <dbReference type="Proteomes" id="UP000281340"/>
    </source>
</evidence>
<dbReference type="Proteomes" id="UP000281340">
    <property type="component" value="Unassembled WGS sequence"/>
</dbReference>
<proteinExistence type="predicted"/>
<dbReference type="NCBIfam" id="TIGR01643">
    <property type="entry name" value="YD_repeat_2x"/>
    <property type="match status" value="8"/>
</dbReference>
<evidence type="ECO:0000259" key="2">
    <source>
        <dbReference type="Pfam" id="PF15640"/>
    </source>
</evidence>
<keyword evidence="1" id="KW-0677">Repeat</keyword>
<name>A0A3L9J6F6_ECOLX</name>
<organism evidence="4 5">
    <name type="scientific">Escherichia coli</name>
    <dbReference type="NCBI Taxonomy" id="562"/>
    <lineage>
        <taxon>Bacteria</taxon>
        <taxon>Pseudomonadati</taxon>
        <taxon>Pseudomonadota</taxon>
        <taxon>Gammaproteobacteria</taxon>
        <taxon>Enterobacterales</taxon>
        <taxon>Enterobacteriaceae</taxon>
        <taxon>Escherichia</taxon>
    </lineage>
</organism>
<feature type="domain" description="Tox-MPTase4" evidence="2">
    <location>
        <begin position="841"/>
        <end position="967"/>
    </location>
</feature>
<dbReference type="PANTHER" id="PTHR32305">
    <property type="match status" value="1"/>
</dbReference>
<feature type="domain" description="Teneurin-like YD-shell" evidence="3">
    <location>
        <begin position="495"/>
        <end position="655"/>
    </location>
</feature>
<dbReference type="Pfam" id="PF15640">
    <property type="entry name" value="Tox-MPTase4"/>
    <property type="match status" value="1"/>
</dbReference>
<evidence type="ECO:0000259" key="3">
    <source>
        <dbReference type="Pfam" id="PF25023"/>
    </source>
</evidence>
<dbReference type="Gene3D" id="2.180.10.10">
    <property type="entry name" value="RHS repeat-associated core"/>
    <property type="match status" value="3"/>
</dbReference>
<dbReference type="NCBIfam" id="TIGR03696">
    <property type="entry name" value="Rhs_assc_core"/>
    <property type="match status" value="1"/>
</dbReference>